<evidence type="ECO:0000256" key="3">
    <source>
        <dbReference type="ARBA" id="ARBA00022679"/>
    </source>
</evidence>
<evidence type="ECO:0000256" key="8">
    <source>
        <dbReference type="ARBA" id="ARBA00023136"/>
    </source>
</evidence>
<dbReference type="Gene3D" id="3.40.50.300">
    <property type="entry name" value="P-loop containing nucleotide triphosphate hydrolases"/>
    <property type="match status" value="1"/>
</dbReference>
<evidence type="ECO:0000256" key="9">
    <source>
        <dbReference type="ARBA" id="ARBA00023180"/>
    </source>
</evidence>
<dbReference type="AlphaFoldDB" id="A0A7R8ZJU5"/>
<evidence type="ECO:0000256" key="7">
    <source>
        <dbReference type="ARBA" id="ARBA00023034"/>
    </source>
</evidence>
<dbReference type="PANTHER" id="PTHR12129:SF20">
    <property type="entry name" value="HEPARAN SULFATE 2-O-SULFOTRANSFERASE PIPE"/>
    <property type="match status" value="1"/>
</dbReference>
<dbReference type="Pfam" id="PF03567">
    <property type="entry name" value="Sulfotransfer_2"/>
    <property type="match status" value="1"/>
</dbReference>
<gene>
    <name evidence="10" type="ORF">CTOB1V02_LOCUS104</name>
</gene>
<dbReference type="GO" id="GO:0008146">
    <property type="term" value="F:sulfotransferase activity"/>
    <property type="evidence" value="ECO:0007669"/>
    <property type="project" value="InterPro"/>
</dbReference>
<keyword evidence="4" id="KW-0812">Transmembrane</keyword>
<reference evidence="10" key="1">
    <citation type="submission" date="2020-11" db="EMBL/GenBank/DDBJ databases">
        <authorList>
            <person name="Tran Van P."/>
        </authorList>
    </citation>
    <scope>NUCLEOTIDE SEQUENCE</scope>
</reference>
<keyword evidence="7" id="KW-0333">Golgi apparatus</keyword>
<keyword evidence="9" id="KW-0325">Glycoprotein</keyword>
<accession>A0A7R8ZJU5</accession>
<comment type="subcellular location">
    <subcellularLocation>
        <location evidence="1">Golgi apparatus membrane</location>
        <topology evidence="1">Single-pass type II membrane protein</topology>
    </subcellularLocation>
</comment>
<sequence>MWALRLSSAAHHKKRVWSWSGYIASSVSLILYLVYSKLEMRASDIEQKALSTIEMKGDLNNTRRSENQAAVVFHLIQRVGSKMLTQFITALSKKRHFKIHTEPLFSEEAEETLGQDFEEATIKQIAAYKMATVHAQELPVLDYHKYKTKQPIMASIIRDPVERLISWFYFARSPWNFVGRYKNDPKVGLPTIDWVVQDYENCVIAGEPECSYIPGSSLPRTAFWRQSIYFCNWGDEDCTPFNGEHALQEAKRNVDAKFAVVGILEDMDTSVQVLEAYIPRFFKGGAALWEDKKDVFRKINQNWHKRKVSQPIRDLVIRNLTNEIEFYEFCKQRLYRQKALLYDRETL</sequence>
<evidence type="ECO:0000256" key="6">
    <source>
        <dbReference type="ARBA" id="ARBA00022989"/>
    </source>
</evidence>
<keyword evidence="5" id="KW-0735">Signal-anchor</keyword>
<keyword evidence="3" id="KW-0808">Transferase</keyword>
<dbReference type="GO" id="GO:0000139">
    <property type="term" value="C:Golgi membrane"/>
    <property type="evidence" value="ECO:0007669"/>
    <property type="project" value="UniProtKB-SubCell"/>
</dbReference>
<evidence type="ECO:0000256" key="2">
    <source>
        <dbReference type="ARBA" id="ARBA00010569"/>
    </source>
</evidence>
<dbReference type="InterPro" id="IPR027417">
    <property type="entry name" value="P-loop_NTPase"/>
</dbReference>
<dbReference type="InterPro" id="IPR005331">
    <property type="entry name" value="Sulfotransferase"/>
</dbReference>
<dbReference type="PANTHER" id="PTHR12129">
    <property type="entry name" value="HEPARAN SULFATE 2-O-SULFOTRANSFERASE"/>
    <property type="match status" value="1"/>
</dbReference>
<dbReference type="OrthoDB" id="10019582at2759"/>
<proteinExistence type="inferred from homology"/>
<dbReference type="EMBL" id="OB660026">
    <property type="protein sequence ID" value="CAD7222087.1"/>
    <property type="molecule type" value="Genomic_DNA"/>
</dbReference>
<dbReference type="InterPro" id="IPR007734">
    <property type="entry name" value="Heparan_SO4_2-O-STrfase"/>
</dbReference>
<evidence type="ECO:0000256" key="1">
    <source>
        <dbReference type="ARBA" id="ARBA00004323"/>
    </source>
</evidence>
<keyword evidence="8" id="KW-0472">Membrane</keyword>
<evidence type="ECO:0000256" key="4">
    <source>
        <dbReference type="ARBA" id="ARBA00022692"/>
    </source>
</evidence>
<evidence type="ECO:0000313" key="10">
    <source>
        <dbReference type="EMBL" id="CAD7222087.1"/>
    </source>
</evidence>
<organism evidence="10">
    <name type="scientific">Cyprideis torosa</name>
    <dbReference type="NCBI Taxonomy" id="163714"/>
    <lineage>
        <taxon>Eukaryota</taxon>
        <taxon>Metazoa</taxon>
        <taxon>Ecdysozoa</taxon>
        <taxon>Arthropoda</taxon>
        <taxon>Crustacea</taxon>
        <taxon>Oligostraca</taxon>
        <taxon>Ostracoda</taxon>
        <taxon>Podocopa</taxon>
        <taxon>Podocopida</taxon>
        <taxon>Cytherocopina</taxon>
        <taxon>Cytheroidea</taxon>
        <taxon>Cytherideidae</taxon>
        <taxon>Cyprideis</taxon>
    </lineage>
</organism>
<name>A0A7R8ZJU5_9CRUS</name>
<evidence type="ECO:0000256" key="5">
    <source>
        <dbReference type="ARBA" id="ARBA00022968"/>
    </source>
</evidence>
<comment type="similarity">
    <text evidence="2">Belongs to the sulfotransferase 3 family.</text>
</comment>
<keyword evidence="6" id="KW-1133">Transmembrane helix</keyword>
<protein>
    <submittedName>
        <fullName evidence="10">Uncharacterized protein</fullName>
    </submittedName>
</protein>